<evidence type="ECO:0000256" key="9">
    <source>
        <dbReference type="PIRSR" id="PIRSR036894-2"/>
    </source>
</evidence>
<dbReference type="KEGG" id="hli:HLI_14940"/>
<comment type="catalytic activity">
    <reaction evidence="1 7">
        <text>D-mannose 6-phosphate = D-fructose 6-phosphate</text>
        <dbReference type="Rhea" id="RHEA:12356"/>
        <dbReference type="ChEBI" id="CHEBI:58735"/>
        <dbReference type="ChEBI" id="CHEBI:61527"/>
        <dbReference type="EC" id="5.3.1.8"/>
    </reaction>
</comment>
<dbReference type="SUPFAM" id="SSF51182">
    <property type="entry name" value="RmlC-like cupins"/>
    <property type="match status" value="1"/>
</dbReference>
<reference evidence="12 13" key="1">
    <citation type="submission" date="2018-01" db="EMBL/GenBank/DDBJ databases">
        <title>The whole genome sequencing and assembly of Halobacillus litoralis ERB031 strain.</title>
        <authorList>
            <person name="Lee S.-J."/>
            <person name="Park M.-K."/>
            <person name="Kim J.-Y."/>
            <person name="Lee Y.-J."/>
            <person name="Yi H."/>
            <person name="Bahn Y.-S."/>
            <person name="Kim J.F."/>
            <person name="Lee D.-W."/>
        </authorList>
    </citation>
    <scope>NUCLEOTIDE SEQUENCE [LARGE SCALE GENOMIC DNA]</scope>
    <source>
        <strain evidence="12 13">ERB 031</strain>
    </source>
</reference>
<dbReference type="OrthoDB" id="9808275at2"/>
<keyword evidence="4 7" id="KW-0479">Metal-binding</keyword>
<evidence type="ECO:0000256" key="5">
    <source>
        <dbReference type="ARBA" id="ARBA00022833"/>
    </source>
</evidence>
<organism evidence="12 13">
    <name type="scientific">Halobacillus litoralis</name>
    <dbReference type="NCBI Taxonomy" id="45668"/>
    <lineage>
        <taxon>Bacteria</taxon>
        <taxon>Bacillati</taxon>
        <taxon>Bacillota</taxon>
        <taxon>Bacilli</taxon>
        <taxon>Bacillales</taxon>
        <taxon>Bacillaceae</taxon>
        <taxon>Halobacillus</taxon>
    </lineage>
</organism>
<dbReference type="InterPro" id="IPR011051">
    <property type="entry name" value="RmlC_Cupin_sf"/>
</dbReference>
<gene>
    <name evidence="12" type="primary">manA</name>
    <name evidence="12" type="ORF">HLI_14940</name>
</gene>
<evidence type="ECO:0000256" key="4">
    <source>
        <dbReference type="ARBA" id="ARBA00022723"/>
    </source>
</evidence>
<dbReference type="Proteomes" id="UP000287756">
    <property type="component" value="Chromosome"/>
</dbReference>
<dbReference type="InterPro" id="IPR014628">
    <property type="entry name" value="Man6P_isomerase_Firm_short"/>
</dbReference>
<dbReference type="Pfam" id="PF20511">
    <property type="entry name" value="PMI_typeI_cat"/>
    <property type="match status" value="1"/>
</dbReference>
<evidence type="ECO:0000256" key="3">
    <source>
        <dbReference type="ARBA" id="ARBA00011956"/>
    </source>
</evidence>
<evidence type="ECO:0000256" key="6">
    <source>
        <dbReference type="ARBA" id="ARBA00023235"/>
    </source>
</evidence>
<dbReference type="InterPro" id="IPR014710">
    <property type="entry name" value="RmlC-like_jellyroll"/>
</dbReference>
<dbReference type="GO" id="GO:0005975">
    <property type="term" value="P:carbohydrate metabolic process"/>
    <property type="evidence" value="ECO:0007669"/>
    <property type="project" value="UniProtKB-UniRule"/>
</dbReference>
<evidence type="ECO:0000313" key="12">
    <source>
        <dbReference type="EMBL" id="QAS53399.1"/>
    </source>
</evidence>
<dbReference type="PIRSF" id="PIRSF036894">
    <property type="entry name" value="PMI_Firm_short"/>
    <property type="match status" value="1"/>
</dbReference>
<feature type="binding site" evidence="8">
    <location>
        <position position="173"/>
    </location>
    <ligand>
        <name>Zn(2+)</name>
        <dbReference type="ChEBI" id="CHEBI:29105"/>
    </ligand>
</feature>
<evidence type="ECO:0000256" key="8">
    <source>
        <dbReference type="PIRSR" id="PIRSR036894-1"/>
    </source>
</evidence>
<keyword evidence="5 7" id="KW-0862">Zinc</keyword>
<accession>A0A410MF83</accession>
<comment type="cofactor">
    <cofactor evidence="8">
        <name>Zn(2+)</name>
        <dbReference type="ChEBI" id="CHEBI:29105"/>
    </cofactor>
    <text evidence="8">Binds 1 zinc ion per subunit.</text>
</comment>
<dbReference type="GO" id="GO:0004476">
    <property type="term" value="F:mannose-6-phosphate isomerase activity"/>
    <property type="evidence" value="ECO:0007669"/>
    <property type="project" value="UniProtKB-UniRule"/>
</dbReference>
<evidence type="ECO:0000259" key="11">
    <source>
        <dbReference type="Pfam" id="PF21621"/>
    </source>
</evidence>
<comment type="similarity">
    <text evidence="2 7">Belongs to the mannose-6-phosphate isomerase type 1 family.</text>
</comment>
<name>A0A410MF83_9BACI</name>
<feature type="domain" description="Mannose-6-phosphate isomerase cupin" evidence="11">
    <location>
        <begin position="240"/>
        <end position="315"/>
    </location>
</feature>
<dbReference type="EMBL" id="CP026118">
    <property type="protein sequence ID" value="QAS53399.1"/>
    <property type="molecule type" value="Genomic_DNA"/>
</dbReference>
<sequence length="320" mass="36514">MYNEPIFLQPEFKERLWGGTQLKEIFDYAIPFEQTGEAWCISGHHNGPNKIKNGPLEGKTLAEAWNDHRELFANEEGEEFPLLVKILDSKKDLSVQVHPDDTYARDVEGENYGKTECWYVIDSEDDAEIIFGHHAANKQDLEGMVANGEWENLLRKIKVNAGDFFYVPSGTIHAIGAGIQILETQQSSDITYRVYDYDRVGQDGQKRELHLEKSLEVTNVPHHDPSLERTQLYHEDLRNEKLVEEKYFSVYHWDLEGECKGLLTDPYLLLSVIEGQGEVVIEGRSYPFKKGDHLIIPATVDSFDLKGNASLIVSTSNKDK</sequence>
<protein>
    <recommendedName>
        <fullName evidence="3 7">Mannose-6-phosphate isomerase</fullName>
        <ecNumber evidence="3 7">5.3.1.8</ecNumber>
    </recommendedName>
</protein>
<evidence type="ECO:0000256" key="2">
    <source>
        <dbReference type="ARBA" id="ARBA00010772"/>
    </source>
</evidence>
<evidence type="ECO:0000256" key="1">
    <source>
        <dbReference type="ARBA" id="ARBA00000757"/>
    </source>
</evidence>
<proteinExistence type="inferred from homology"/>
<dbReference type="AlphaFoldDB" id="A0A410MF83"/>
<dbReference type="RefSeq" id="WP_128525676.1">
    <property type="nucleotide sequence ID" value="NZ_CANLVY010000001.1"/>
</dbReference>
<evidence type="ECO:0000256" key="7">
    <source>
        <dbReference type="PIRNR" id="PIRNR036894"/>
    </source>
</evidence>
<evidence type="ECO:0000259" key="10">
    <source>
        <dbReference type="Pfam" id="PF20511"/>
    </source>
</evidence>
<dbReference type="InterPro" id="IPR046457">
    <property type="entry name" value="PMI_typeI_cat"/>
</dbReference>
<dbReference type="CDD" id="cd07010">
    <property type="entry name" value="cupin_PMI_type_I_N_bac"/>
    <property type="match status" value="1"/>
</dbReference>
<dbReference type="InterPro" id="IPR001250">
    <property type="entry name" value="Man6P_Isoase-1"/>
</dbReference>
<dbReference type="EC" id="5.3.1.8" evidence="3 7"/>
<feature type="binding site" evidence="8">
    <location>
        <position position="116"/>
    </location>
    <ligand>
        <name>Zn(2+)</name>
        <dbReference type="ChEBI" id="CHEBI:29105"/>
    </ligand>
</feature>
<evidence type="ECO:0000313" key="13">
    <source>
        <dbReference type="Proteomes" id="UP000287756"/>
    </source>
</evidence>
<dbReference type="InterPro" id="IPR049071">
    <property type="entry name" value="MPI_cupin_dom"/>
</dbReference>
<dbReference type="NCBIfam" id="TIGR00218">
    <property type="entry name" value="manA"/>
    <property type="match status" value="1"/>
</dbReference>
<feature type="binding site" evidence="8">
    <location>
        <position position="98"/>
    </location>
    <ligand>
        <name>Zn(2+)</name>
        <dbReference type="ChEBI" id="CHEBI:29105"/>
    </ligand>
</feature>
<dbReference type="PANTHER" id="PTHR42742:SF3">
    <property type="entry name" value="FRUCTOKINASE"/>
    <property type="match status" value="1"/>
</dbReference>
<dbReference type="Gene3D" id="2.60.120.10">
    <property type="entry name" value="Jelly Rolls"/>
    <property type="match status" value="2"/>
</dbReference>
<feature type="domain" description="Phosphomannose isomerase type I catalytic" evidence="10">
    <location>
        <begin position="7"/>
        <end position="105"/>
    </location>
</feature>
<keyword evidence="6 7" id="KW-0413">Isomerase</keyword>
<dbReference type="PANTHER" id="PTHR42742">
    <property type="entry name" value="TRANSCRIPTIONAL REPRESSOR MPRA"/>
    <property type="match status" value="1"/>
</dbReference>
<dbReference type="InterPro" id="IPR051804">
    <property type="entry name" value="Carb_Metab_Reg_Kinase/Isom"/>
</dbReference>
<dbReference type="GO" id="GO:0008270">
    <property type="term" value="F:zinc ion binding"/>
    <property type="evidence" value="ECO:0007669"/>
    <property type="project" value="UniProtKB-UniRule"/>
</dbReference>
<dbReference type="Pfam" id="PF21621">
    <property type="entry name" value="MPI_cupin_dom"/>
    <property type="match status" value="1"/>
</dbReference>
<feature type="active site" evidence="9">
    <location>
        <position position="193"/>
    </location>
</feature>